<dbReference type="PANTHER" id="PTHR43180">
    <property type="entry name" value="3-OXOACYL-(ACYL-CARRIER-PROTEIN) REDUCTASE (AFU_ORTHOLOGUE AFUA_6G11210)"/>
    <property type="match status" value="1"/>
</dbReference>
<dbReference type="Gene3D" id="3.40.50.720">
    <property type="entry name" value="NAD(P)-binding Rossmann-like Domain"/>
    <property type="match status" value="1"/>
</dbReference>
<dbReference type="GO" id="GO:0016616">
    <property type="term" value="F:oxidoreductase activity, acting on the CH-OH group of donors, NAD or NADP as acceptor"/>
    <property type="evidence" value="ECO:0007669"/>
    <property type="project" value="InterPro"/>
</dbReference>
<organism evidence="3">
    <name type="scientific">Wollemia nobilis</name>
    <dbReference type="NCBI Taxonomy" id="56998"/>
    <lineage>
        <taxon>Eukaryota</taxon>
        <taxon>Viridiplantae</taxon>
        <taxon>Streptophyta</taxon>
        <taxon>Embryophyta</taxon>
        <taxon>Tracheophyta</taxon>
        <taxon>Spermatophyta</taxon>
        <taxon>Pinopsida</taxon>
        <taxon>Pinidae</taxon>
        <taxon>Conifers II</taxon>
        <taxon>Araucariales</taxon>
        <taxon>Araucariaceae</taxon>
        <taxon>Wollemia</taxon>
    </lineage>
</organism>
<dbReference type="CDD" id="cd05326">
    <property type="entry name" value="secoisolariciresinol-DH_like_SDR_c"/>
    <property type="match status" value="1"/>
</dbReference>
<dbReference type="PANTHER" id="PTHR43180:SF95">
    <property type="entry name" value="OS07G0691600 PROTEIN"/>
    <property type="match status" value="1"/>
</dbReference>
<dbReference type="PRINTS" id="PR00081">
    <property type="entry name" value="GDHRDH"/>
</dbReference>
<dbReference type="InterPro" id="IPR002347">
    <property type="entry name" value="SDR_fam"/>
</dbReference>
<dbReference type="InterPro" id="IPR036291">
    <property type="entry name" value="NAD(P)-bd_dom_sf"/>
</dbReference>
<reference evidence="3" key="1">
    <citation type="submission" date="2015-02" db="EMBL/GenBank/DDBJ databases">
        <title>A transcriptome of Wollemia nobilis - a relic of Gondwana.</title>
        <authorList>
            <person name="Chia J.Y."/>
            <person name="Leong Y.S."/>
            <person name="Abdul Karim S."/>
            <person name="Wan Azmi N."/>
            <person name="Hercus R."/>
            <person name="Croft L."/>
        </authorList>
    </citation>
    <scope>NUCLEOTIDE SEQUENCE</scope>
    <source>
        <strain evidence="3">MaeBrown</strain>
        <tissue evidence="3">Leaf</tissue>
    </source>
</reference>
<accession>A0A0C9RKK9</accession>
<comment type="similarity">
    <text evidence="1">Belongs to the short-chain dehydrogenases/reductases (SDR) family.</text>
</comment>
<keyword evidence="2" id="KW-0560">Oxidoreductase</keyword>
<dbReference type="EMBL" id="GCHU01013486">
    <property type="protein sequence ID" value="JAG87086.1"/>
    <property type="molecule type" value="Transcribed_RNA"/>
</dbReference>
<proteinExistence type="inferred from homology"/>
<evidence type="ECO:0000256" key="1">
    <source>
        <dbReference type="ARBA" id="ARBA00006484"/>
    </source>
</evidence>
<dbReference type="PRINTS" id="PR00080">
    <property type="entry name" value="SDRFAMILY"/>
</dbReference>
<dbReference type="SUPFAM" id="SSF51735">
    <property type="entry name" value="NAD(P)-binding Rossmann-fold domains"/>
    <property type="match status" value="1"/>
</dbReference>
<evidence type="ECO:0000313" key="3">
    <source>
        <dbReference type="EMBL" id="JAG87086.1"/>
    </source>
</evidence>
<dbReference type="NCBIfam" id="NF005559">
    <property type="entry name" value="PRK07231.1"/>
    <property type="match status" value="1"/>
</dbReference>
<dbReference type="InterPro" id="IPR045309">
    <property type="entry name" value="ABA2-like"/>
</dbReference>
<dbReference type="FunFam" id="3.40.50.720:FF:000084">
    <property type="entry name" value="Short-chain dehydrogenase reductase"/>
    <property type="match status" value="1"/>
</dbReference>
<dbReference type="Pfam" id="PF13561">
    <property type="entry name" value="adh_short_C2"/>
    <property type="match status" value="1"/>
</dbReference>
<protein>
    <submittedName>
        <fullName evidence="3">TSA: Wollemia nobilis Ref_Wollemi_Transcript_13563_1107 transcribed RNA sequence</fullName>
    </submittedName>
</protein>
<sequence length="276" mass="28936">MLSLKKDIPIEMGLRLEGKVAIITGGARGIGEAAVRLFAKHGANVIIADLEDAEGQKLAESLAPAVTFLHCNVTKEEDVANVVDTAVSKYGKLDIMFNNAGILGRQRSILDFDGDEFDKIVAVNVKGMAFGVKHAARVMVPKRSGSIICTASISSVQGGLGPHAYTMSKHGVLGLTRNAACELGKHGIRVNCVSPFGVATHMAVQGGKVTSEAKEKVEEFIMSLGNLKGTPLTPEDVAEGALYLASDEARCISGLNLVVDGGLTAVNSLHTVLPSF</sequence>
<dbReference type="AlphaFoldDB" id="A0A0C9RKK9"/>
<evidence type="ECO:0000256" key="2">
    <source>
        <dbReference type="ARBA" id="ARBA00023002"/>
    </source>
</evidence>
<name>A0A0C9RKK9_9CONI</name>